<evidence type="ECO:0000256" key="5">
    <source>
        <dbReference type="ARBA" id="ARBA00023136"/>
    </source>
</evidence>
<accession>A0ABU2ZX27</accession>
<dbReference type="InterPro" id="IPR001279">
    <property type="entry name" value="Metallo-B-lactamas"/>
</dbReference>
<dbReference type="InterPro" id="IPR036866">
    <property type="entry name" value="RibonucZ/Hydroxyglut_hydro"/>
</dbReference>
<evidence type="ECO:0000313" key="8">
    <source>
        <dbReference type="EMBL" id="MDT0602487.1"/>
    </source>
</evidence>
<gene>
    <name evidence="8" type="ORF">RM573_02655</name>
</gene>
<evidence type="ECO:0000256" key="3">
    <source>
        <dbReference type="ARBA" id="ARBA00022692"/>
    </source>
</evidence>
<dbReference type="InterPro" id="IPR035681">
    <property type="entry name" value="ComA-like_MBL"/>
</dbReference>
<proteinExistence type="predicted"/>
<keyword evidence="5 6" id="KW-0472">Membrane</keyword>
<feature type="transmembrane region" description="Helical" evidence="6">
    <location>
        <begin position="423"/>
        <end position="443"/>
    </location>
</feature>
<feature type="transmembrane region" description="Helical" evidence="6">
    <location>
        <begin position="519"/>
        <end position="537"/>
    </location>
</feature>
<dbReference type="NCBIfam" id="TIGR00361">
    <property type="entry name" value="ComEC_Rec2"/>
    <property type="match status" value="1"/>
</dbReference>
<name>A0ABU2ZX27_9GAMM</name>
<dbReference type="PANTHER" id="PTHR30619:SF1">
    <property type="entry name" value="RECOMBINATION PROTEIN 2"/>
    <property type="match status" value="1"/>
</dbReference>
<dbReference type="Gene3D" id="3.60.15.10">
    <property type="entry name" value="Ribonuclease Z/Hydroxyacylglutathione hydrolase-like"/>
    <property type="match status" value="1"/>
</dbReference>
<feature type="transmembrane region" description="Helical" evidence="6">
    <location>
        <begin position="463"/>
        <end position="481"/>
    </location>
</feature>
<reference evidence="8 9" key="1">
    <citation type="submission" date="2023-09" db="EMBL/GenBank/DDBJ databases">
        <authorList>
            <person name="Rey-Velasco X."/>
        </authorList>
    </citation>
    <scope>NUCLEOTIDE SEQUENCE [LARGE SCALE GENOMIC DNA]</scope>
    <source>
        <strain evidence="8 9">W431</strain>
    </source>
</reference>
<dbReference type="CDD" id="cd07731">
    <property type="entry name" value="ComA-like_MBL-fold"/>
    <property type="match status" value="1"/>
</dbReference>
<evidence type="ECO:0000256" key="2">
    <source>
        <dbReference type="ARBA" id="ARBA00022475"/>
    </source>
</evidence>
<feature type="transmembrane region" description="Helical" evidence="6">
    <location>
        <begin position="46"/>
        <end position="63"/>
    </location>
</feature>
<feature type="transmembrane region" description="Helical" evidence="6">
    <location>
        <begin position="7"/>
        <end position="40"/>
    </location>
</feature>
<feature type="transmembrane region" description="Helical" evidence="6">
    <location>
        <begin position="309"/>
        <end position="329"/>
    </location>
</feature>
<dbReference type="SMART" id="SM00849">
    <property type="entry name" value="Lactamase_B"/>
    <property type="match status" value="1"/>
</dbReference>
<feature type="transmembrane region" description="Helical" evidence="6">
    <location>
        <begin position="364"/>
        <end position="380"/>
    </location>
</feature>
<organism evidence="8 9">
    <name type="scientific">Thalassotalea castellviae</name>
    <dbReference type="NCBI Taxonomy" id="3075612"/>
    <lineage>
        <taxon>Bacteria</taxon>
        <taxon>Pseudomonadati</taxon>
        <taxon>Pseudomonadota</taxon>
        <taxon>Gammaproteobacteria</taxon>
        <taxon>Alteromonadales</taxon>
        <taxon>Colwelliaceae</taxon>
        <taxon>Thalassotalea</taxon>
    </lineage>
</organism>
<dbReference type="EMBL" id="JAVRIF010000001">
    <property type="protein sequence ID" value="MDT0602487.1"/>
    <property type="molecule type" value="Genomic_DNA"/>
</dbReference>
<dbReference type="Pfam" id="PF13567">
    <property type="entry name" value="DUF4131"/>
    <property type="match status" value="1"/>
</dbReference>
<keyword evidence="9" id="KW-1185">Reference proteome</keyword>
<dbReference type="NCBIfam" id="TIGR00360">
    <property type="entry name" value="ComEC_N-term"/>
    <property type="match status" value="1"/>
</dbReference>
<feature type="transmembrane region" description="Helical" evidence="6">
    <location>
        <begin position="268"/>
        <end position="297"/>
    </location>
</feature>
<feature type="domain" description="Metallo-beta-lactamase" evidence="7">
    <location>
        <begin position="599"/>
        <end position="782"/>
    </location>
</feature>
<sequence>MDWWLITFFLGALLSLFLTTVPTIFCVVFSLVVASILFYWPKTRKYTGLFLGLAWLLYHGTIYQERKLSFYPTKTNSARAALIVKGTVSTIPRLSHNTQRFNFDISHINNERLADNYKVRLAWKNATDRHATILSQGQQWQLKVRLKPAHGLANTGGFSYQSWLRKKQLVATGYVLNDKITAKTKCLHETKCLQKTNHSKVLLTNNVAIEKNILIDNNISLRHRLYQKISLLMPSHKLSPIALALMFGERSQLSSAHWQVLKNTATQHLIAISGLHLGLVAGGGYLLFSGLITLLPLGLMLPLKLKRKALLLNYQFIVIFLTLILVFFYSYLAGFSVPTSRALIMLLLYWAAKVLAIRLSVTRLILLTIFIIILVTPFSLFSSSFWLSLYAVTTIFILLWRFREGFLKQREKQTKQLTKGKQWFLSLFYLQVGLIFLMIPITVQFNHQLSLLALPANLVAVPWMSVTSIPFSLLAVVFAPFSELISEFFIHASLLSLSLLWQYLTWLSDFSLAAMNVSVTQWGYLLAFICFIFCYLIVDIHKQLLRFFCCMFILLGCITFAKQGGKDEFWQVNVMDVGQGLSVIIETNIGQKNAIFLQHGNSIEQEKQNQVMVYDTGASFPSGFSMVEAVIEPFLISQGYQTIDKLIISHDDNDHAGGLPVLTDKFVIKALYYNKENNSVEQVKTLSKAFNTSKISIHRNRCLAGETQRWQHLTLEFLWPNIVKARDNDDSCVIKISDGKTSVLLTGDISQKIERALISAHASKSSDNKTSLDADILIVPHHGSKTSSSIAFIKDVSPQYAVFSAGFLNRWNMPVADVVKRYHQQNITTFNTAELGMIQFVITPEKVTVKTQRQDLWPFWFAN</sequence>
<evidence type="ECO:0000259" key="7">
    <source>
        <dbReference type="SMART" id="SM00849"/>
    </source>
</evidence>
<dbReference type="PANTHER" id="PTHR30619">
    <property type="entry name" value="DNA INTERNALIZATION/COMPETENCE PROTEIN COMEC/REC2"/>
    <property type="match status" value="1"/>
</dbReference>
<feature type="transmembrane region" description="Helical" evidence="6">
    <location>
        <begin position="488"/>
        <end position="507"/>
    </location>
</feature>
<dbReference type="Proteomes" id="UP001266357">
    <property type="component" value="Unassembled WGS sequence"/>
</dbReference>
<comment type="subcellular location">
    <subcellularLocation>
        <location evidence="1">Cell membrane</location>
        <topology evidence="1">Multi-pass membrane protein</topology>
    </subcellularLocation>
</comment>
<dbReference type="RefSeq" id="WP_311576813.1">
    <property type="nucleotide sequence ID" value="NZ_JAVRIF010000001.1"/>
</dbReference>
<comment type="caution">
    <text evidence="8">The sequence shown here is derived from an EMBL/GenBank/DDBJ whole genome shotgun (WGS) entry which is preliminary data.</text>
</comment>
<dbReference type="InterPro" id="IPR004797">
    <property type="entry name" value="Competence_ComEC/Rec2"/>
</dbReference>
<evidence type="ECO:0000256" key="6">
    <source>
        <dbReference type="SAM" id="Phobius"/>
    </source>
</evidence>
<evidence type="ECO:0000313" key="9">
    <source>
        <dbReference type="Proteomes" id="UP001266357"/>
    </source>
</evidence>
<feature type="transmembrane region" description="Helical" evidence="6">
    <location>
        <begin position="544"/>
        <end position="561"/>
    </location>
</feature>
<protein>
    <submittedName>
        <fullName evidence="8">DNA internalization-related competence protein ComEC/Rec2</fullName>
    </submittedName>
</protein>
<feature type="transmembrane region" description="Helical" evidence="6">
    <location>
        <begin position="386"/>
        <end position="402"/>
    </location>
</feature>
<dbReference type="InterPro" id="IPR025405">
    <property type="entry name" value="DUF4131"/>
</dbReference>
<evidence type="ECO:0000256" key="4">
    <source>
        <dbReference type="ARBA" id="ARBA00022989"/>
    </source>
</evidence>
<evidence type="ECO:0000256" key="1">
    <source>
        <dbReference type="ARBA" id="ARBA00004651"/>
    </source>
</evidence>
<dbReference type="Pfam" id="PF03772">
    <property type="entry name" value="Competence"/>
    <property type="match status" value="1"/>
</dbReference>
<dbReference type="Pfam" id="PF00753">
    <property type="entry name" value="Lactamase_B"/>
    <property type="match status" value="1"/>
</dbReference>
<keyword evidence="2" id="KW-1003">Cell membrane</keyword>
<dbReference type="InterPro" id="IPR052159">
    <property type="entry name" value="Competence_DNA_uptake"/>
</dbReference>
<keyword evidence="4 6" id="KW-1133">Transmembrane helix</keyword>
<dbReference type="SUPFAM" id="SSF56281">
    <property type="entry name" value="Metallo-hydrolase/oxidoreductase"/>
    <property type="match status" value="1"/>
</dbReference>
<dbReference type="InterPro" id="IPR004477">
    <property type="entry name" value="ComEC_N"/>
</dbReference>
<keyword evidence="3 6" id="KW-0812">Transmembrane</keyword>